<dbReference type="Gene3D" id="3.40.640.10">
    <property type="entry name" value="Type I PLP-dependent aspartate aminotransferase-like (Major domain)"/>
    <property type="match status" value="1"/>
</dbReference>
<evidence type="ECO:0000256" key="3">
    <source>
        <dbReference type="RuleBase" id="RU362118"/>
    </source>
</evidence>
<sequence length="57" mass="5886">MRYGRHGTQTSFALTEAMAEIKGADGAVLHPSGLAANASALKALLGRRPSAGHRRGV</sequence>
<gene>
    <name evidence="4" type="ORF">MES5069_650056</name>
</gene>
<comment type="cofactor">
    <cofactor evidence="1 3">
        <name>pyridoxal 5'-phosphate</name>
        <dbReference type="ChEBI" id="CHEBI:597326"/>
    </cofactor>
</comment>
<evidence type="ECO:0008006" key="6">
    <source>
        <dbReference type="Google" id="ProtNLM"/>
    </source>
</evidence>
<proteinExistence type="inferred from homology"/>
<keyword evidence="5" id="KW-1185">Reference proteome</keyword>
<accession>A0ABN8KES9</accession>
<dbReference type="InterPro" id="IPR015421">
    <property type="entry name" value="PyrdxlP-dep_Trfase_major"/>
</dbReference>
<name>A0ABN8KES9_9HYPH</name>
<dbReference type="Proteomes" id="UP001153050">
    <property type="component" value="Unassembled WGS sequence"/>
</dbReference>
<evidence type="ECO:0000313" key="4">
    <source>
        <dbReference type="EMBL" id="CAH2408114.1"/>
    </source>
</evidence>
<dbReference type="SUPFAM" id="SSF53383">
    <property type="entry name" value="PLP-dependent transferases"/>
    <property type="match status" value="1"/>
</dbReference>
<dbReference type="InterPro" id="IPR000277">
    <property type="entry name" value="Cys/Met-Metab_PyrdxlP-dep_enz"/>
</dbReference>
<comment type="similarity">
    <text evidence="3">Belongs to the trans-sulfuration enzymes family.</text>
</comment>
<organism evidence="4 5">
    <name type="scientific">Mesorhizobium escarrei</name>
    <dbReference type="NCBI Taxonomy" id="666018"/>
    <lineage>
        <taxon>Bacteria</taxon>
        <taxon>Pseudomonadati</taxon>
        <taxon>Pseudomonadota</taxon>
        <taxon>Alphaproteobacteria</taxon>
        <taxon>Hyphomicrobiales</taxon>
        <taxon>Phyllobacteriaceae</taxon>
        <taxon>Mesorhizobium</taxon>
    </lineage>
</organism>
<evidence type="ECO:0000256" key="1">
    <source>
        <dbReference type="ARBA" id="ARBA00001933"/>
    </source>
</evidence>
<comment type="caution">
    <text evidence="4">The sequence shown here is derived from an EMBL/GenBank/DDBJ whole genome shotgun (WGS) entry which is preliminary data.</text>
</comment>
<protein>
    <recommendedName>
        <fullName evidence="6">Cystathionine beta-lyase</fullName>
    </recommendedName>
</protein>
<keyword evidence="2 3" id="KW-0663">Pyridoxal phosphate</keyword>
<dbReference type="EMBL" id="CAKXZT010000163">
    <property type="protein sequence ID" value="CAH2408114.1"/>
    <property type="molecule type" value="Genomic_DNA"/>
</dbReference>
<dbReference type="Pfam" id="PF01053">
    <property type="entry name" value="Cys_Met_Meta_PP"/>
    <property type="match status" value="1"/>
</dbReference>
<dbReference type="InterPro" id="IPR015424">
    <property type="entry name" value="PyrdxlP-dep_Trfase"/>
</dbReference>
<evidence type="ECO:0000313" key="5">
    <source>
        <dbReference type="Proteomes" id="UP001153050"/>
    </source>
</evidence>
<evidence type="ECO:0000256" key="2">
    <source>
        <dbReference type="ARBA" id="ARBA00022898"/>
    </source>
</evidence>
<reference evidence="4 5" key="1">
    <citation type="submission" date="2022-03" db="EMBL/GenBank/DDBJ databases">
        <authorList>
            <person name="Brunel B."/>
        </authorList>
    </citation>
    <scope>NUCLEOTIDE SEQUENCE [LARGE SCALE GENOMIC DNA]</scope>
    <source>
        <strain evidence="4">STM5069sample</strain>
    </source>
</reference>